<evidence type="ECO:0000256" key="6">
    <source>
        <dbReference type="ARBA" id="ARBA00022989"/>
    </source>
</evidence>
<keyword evidence="10" id="KW-1185">Reference proteome</keyword>
<keyword evidence="7 8" id="KW-0472">Membrane</keyword>
<dbReference type="PANTHER" id="PTHR21716">
    <property type="entry name" value="TRANSMEMBRANE PROTEIN"/>
    <property type="match status" value="1"/>
</dbReference>
<feature type="transmembrane region" description="Helical" evidence="8">
    <location>
        <begin position="241"/>
        <end position="265"/>
    </location>
</feature>
<feature type="transmembrane region" description="Helical" evidence="8">
    <location>
        <begin position="335"/>
        <end position="368"/>
    </location>
</feature>
<comment type="subcellular location">
    <subcellularLocation>
        <location evidence="1">Cell membrane</location>
        <topology evidence="1">Multi-pass membrane protein</topology>
    </subcellularLocation>
</comment>
<keyword evidence="5 8" id="KW-0812">Transmembrane</keyword>
<dbReference type="Proteomes" id="UP000743001">
    <property type="component" value="Unassembled WGS sequence"/>
</dbReference>
<sequence length="379" mass="42724">MGYLERRFLRPEICGFGGNQLLIKNKSILFSLFVALLLLIIYLGSKVSFIFQPFLLLFQAVAIPLLLSMFLYYLLRPVVKYMEQHKIKRTPAILIIYVVFTIILLWFILSQWPKLTDQMVSLVNGFPDILADVKFQLSKLENNEWLASVFPSDNNIVATITEFLNKGFSSITNYVGKFFSFVSNFAIILFTTPILLFYMLKEGDKLGRKAVRATPVRFKRDMLSIITDIDKMLSGFIVGRVLVNLALGVLMYIGFLIIGLPYAFLLTVVAVIANFIPVIGAILSSVPIIIVGLTQSPATAVWALVIILAAQQVQDNLIAPYVFGKSMDIHPLTTIILVLGVGNISGILGMIIIIPVYMTLKIIVVRVFQIFFKRKWQRL</sequence>
<keyword evidence="4" id="KW-1003">Cell membrane</keyword>
<proteinExistence type="inferred from homology"/>
<feature type="transmembrane region" description="Helical" evidence="8">
    <location>
        <begin position="94"/>
        <end position="112"/>
    </location>
</feature>
<dbReference type="Pfam" id="PF01594">
    <property type="entry name" value="AI-2E_transport"/>
    <property type="match status" value="1"/>
</dbReference>
<feature type="transmembrane region" description="Helical" evidence="8">
    <location>
        <begin position="271"/>
        <end position="293"/>
    </location>
</feature>
<feature type="transmembrane region" description="Helical" evidence="8">
    <location>
        <begin position="300"/>
        <end position="323"/>
    </location>
</feature>
<evidence type="ECO:0000256" key="1">
    <source>
        <dbReference type="ARBA" id="ARBA00004651"/>
    </source>
</evidence>
<dbReference type="EMBL" id="JAHLQJ010000014">
    <property type="protein sequence ID" value="MBU5673339.1"/>
    <property type="molecule type" value="Genomic_DNA"/>
</dbReference>
<evidence type="ECO:0000256" key="5">
    <source>
        <dbReference type="ARBA" id="ARBA00022692"/>
    </source>
</evidence>
<accession>A0ABS6FTM9</accession>
<evidence type="ECO:0000313" key="10">
    <source>
        <dbReference type="Proteomes" id="UP000743001"/>
    </source>
</evidence>
<keyword evidence="6 8" id="KW-1133">Transmembrane helix</keyword>
<evidence type="ECO:0000256" key="4">
    <source>
        <dbReference type="ARBA" id="ARBA00022475"/>
    </source>
</evidence>
<evidence type="ECO:0000256" key="3">
    <source>
        <dbReference type="ARBA" id="ARBA00022448"/>
    </source>
</evidence>
<reference evidence="9 10" key="1">
    <citation type="submission" date="2021-06" db="EMBL/GenBank/DDBJ databases">
        <authorList>
            <person name="Sun Q."/>
            <person name="Li D."/>
        </authorList>
    </citation>
    <scope>NUCLEOTIDE SEQUENCE [LARGE SCALE GENOMIC DNA]</scope>
    <source>
        <strain evidence="9 10">MSJ-6</strain>
    </source>
</reference>
<keyword evidence="3" id="KW-0813">Transport</keyword>
<feature type="transmembrane region" description="Helical" evidence="8">
    <location>
        <begin position="50"/>
        <end position="74"/>
    </location>
</feature>
<organism evidence="9 10">
    <name type="scientific">Paenibacillus brevis</name>
    <dbReference type="NCBI Taxonomy" id="2841508"/>
    <lineage>
        <taxon>Bacteria</taxon>
        <taxon>Bacillati</taxon>
        <taxon>Bacillota</taxon>
        <taxon>Bacilli</taxon>
        <taxon>Bacillales</taxon>
        <taxon>Paenibacillaceae</taxon>
        <taxon>Paenibacillus</taxon>
    </lineage>
</organism>
<protein>
    <submittedName>
        <fullName evidence="9">AI-2E family transporter</fullName>
    </submittedName>
</protein>
<evidence type="ECO:0000256" key="7">
    <source>
        <dbReference type="ARBA" id="ARBA00023136"/>
    </source>
</evidence>
<evidence type="ECO:0000313" key="9">
    <source>
        <dbReference type="EMBL" id="MBU5673339.1"/>
    </source>
</evidence>
<gene>
    <name evidence="9" type="ORF">KQJ23_16040</name>
</gene>
<dbReference type="InterPro" id="IPR002549">
    <property type="entry name" value="AI-2E-like"/>
</dbReference>
<evidence type="ECO:0000256" key="2">
    <source>
        <dbReference type="ARBA" id="ARBA00009773"/>
    </source>
</evidence>
<evidence type="ECO:0000256" key="8">
    <source>
        <dbReference type="SAM" id="Phobius"/>
    </source>
</evidence>
<feature type="transmembrane region" description="Helical" evidence="8">
    <location>
        <begin position="178"/>
        <end position="200"/>
    </location>
</feature>
<dbReference type="PANTHER" id="PTHR21716:SF53">
    <property type="entry name" value="PERMEASE PERM-RELATED"/>
    <property type="match status" value="1"/>
</dbReference>
<feature type="transmembrane region" description="Helical" evidence="8">
    <location>
        <begin position="27"/>
        <end position="44"/>
    </location>
</feature>
<comment type="caution">
    <text evidence="9">The sequence shown here is derived from an EMBL/GenBank/DDBJ whole genome shotgun (WGS) entry which is preliminary data.</text>
</comment>
<comment type="similarity">
    <text evidence="2">Belongs to the autoinducer-2 exporter (AI-2E) (TC 2.A.86) family.</text>
</comment>
<name>A0ABS6FTM9_9BACL</name>